<dbReference type="AlphaFoldDB" id="A0AAD9PKY1"/>
<organism evidence="3 4">
    <name type="scientific">Babesia duncani</name>
    <dbReference type="NCBI Taxonomy" id="323732"/>
    <lineage>
        <taxon>Eukaryota</taxon>
        <taxon>Sar</taxon>
        <taxon>Alveolata</taxon>
        <taxon>Apicomplexa</taxon>
        <taxon>Aconoidasida</taxon>
        <taxon>Piroplasmida</taxon>
        <taxon>Babesiidae</taxon>
        <taxon>Babesia</taxon>
    </lineage>
</organism>
<feature type="compositionally biased region" description="Polar residues" evidence="1">
    <location>
        <begin position="42"/>
        <end position="51"/>
    </location>
</feature>
<protein>
    <submittedName>
        <fullName evidence="3">Uncharacterized protein</fullName>
    </submittedName>
</protein>
<keyword evidence="2" id="KW-0732">Signal</keyword>
<dbReference type="KEGG" id="bdw:94336301"/>
<accession>A0AAD9PKY1</accession>
<dbReference type="EMBL" id="JALLKP010000002">
    <property type="protein sequence ID" value="KAK2196754.1"/>
    <property type="molecule type" value="Genomic_DNA"/>
</dbReference>
<evidence type="ECO:0000313" key="4">
    <source>
        <dbReference type="Proteomes" id="UP001214638"/>
    </source>
</evidence>
<evidence type="ECO:0000256" key="1">
    <source>
        <dbReference type="SAM" id="MobiDB-lite"/>
    </source>
</evidence>
<proteinExistence type="predicted"/>
<dbReference type="RefSeq" id="XP_067803596.1">
    <property type="nucleotide sequence ID" value="XM_067947032.1"/>
</dbReference>
<comment type="caution">
    <text evidence="3">The sequence shown here is derived from an EMBL/GenBank/DDBJ whole genome shotgun (WGS) entry which is preliminary data.</text>
</comment>
<name>A0AAD9PKY1_9APIC</name>
<evidence type="ECO:0000256" key="2">
    <source>
        <dbReference type="SAM" id="SignalP"/>
    </source>
</evidence>
<keyword evidence="4" id="KW-1185">Reference proteome</keyword>
<feature type="chain" id="PRO_5042197011" evidence="2">
    <location>
        <begin position="27"/>
        <end position="144"/>
    </location>
</feature>
<sequence length="144" mass="16212">MKIWRLLLSLSLVKYWHLSKPILVHAFKIKQPFNHGSPGFSKPSSVNASTDESNDSQDDKLFEYKKDLANIPGAWNIFLPFQLHQAVGFSPNADLRPCPFFFDVSGRVSGPQNSDSPAGAFILDAGDLQTVDKDDEFIRSRRFI</sequence>
<feature type="signal peptide" evidence="2">
    <location>
        <begin position="1"/>
        <end position="26"/>
    </location>
</feature>
<gene>
    <name evidence="3" type="ORF">BdWA1_002003</name>
</gene>
<feature type="region of interest" description="Disordered" evidence="1">
    <location>
        <begin position="38"/>
        <end position="57"/>
    </location>
</feature>
<dbReference type="GeneID" id="94336301"/>
<reference evidence="3" key="1">
    <citation type="journal article" date="2023" name="Nat. Microbiol.">
        <title>Babesia duncani multi-omics identifies virulence factors and drug targets.</title>
        <authorList>
            <person name="Singh P."/>
            <person name="Lonardi S."/>
            <person name="Liang Q."/>
            <person name="Vydyam P."/>
            <person name="Khabirova E."/>
            <person name="Fang T."/>
            <person name="Gihaz S."/>
            <person name="Thekkiniath J."/>
            <person name="Munshi M."/>
            <person name="Abel S."/>
            <person name="Ciampossin L."/>
            <person name="Batugedara G."/>
            <person name="Gupta M."/>
            <person name="Lu X.M."/>
            <person name="Lenz T."/>
            <person name="Chakravarty S."/>
            <person name="Cornillot E."/>
            <person name="Hu Y."/>
            <person name="Ma W."/>
            <person name="Gonzalez L.M."/>
            <person name="Sanchez S."/>
            <person name="Estrada K."/>
            <person name="Sanchez-Flores A."/>
            <person name="Montero E."/>
            <person name="Harb O.S."/>
            <person name="Le Roch K.G."/>
            <person name="Mamoun C.B."/>
        </authorList>
    </citation>
    <scope>NUCLEOTIDE SEQUENCE</scope>
    <source>
        <strain evidence="3">WA1</strain>
    </source>
</reference>
<evidence type="ECO:0000313" key="3">
    <source>
        <dbReference type="EMBL" id="KAK2196754.1"/>
    </source>
</evidence>
<dbReference type="Proteomes" id="UP001214638">
    <property type="component" value="Unassembled WGS sequence"/>
</dbReference>